<keyword evidence="1" id="KW-0812">Transmembrane</keyword>
<accession>F4C449</accession>
<dbReference type="STRING" id="743722.Sph21_3501"/>
<evidence type="ECO:0000313" key="2">
    <source>
        <dbReference type="EMBL" id="ADZ80039.1"/>
    </source>
</evidence>
<gene>
    <name evidence="2" type="ordered locus">Sph21_3501</name>
</gene>
<feature type="transmembrane region" description="Helical" evidence="1">
    <location>
        <begin position="6"/>
        <end position="25"/>
    </location>
</feature>
<evidence type="ECO:0000256" key="1">
    <source>
        <dbReference type="SAM" id="Phobius"/>
    </source>
</evidence>
<dbReference type="AlphaFoldDB" id="F4C449"/>
<keyword evidence="1" id="KW-1133">Transmembrane helix</keyword>
<dbReference type="KEGG" id="shg:Sph21_3501"/>
<name>F4C449_SPHS2</name>
<proteinExistence type="predicted"/>
<feature type="transmembrane region" description="Helical" evidence="1">
    <location>
        <begin position="37"/>
        <end position="58"/>
    </location>
</feature>
<sequence>MKISKLNVFGSLGAIGLLYLATKLFEVVSFRSDKNVAFFVLIGWALIIMFTTLVIMIMTEQKGVDDD</sequence>
<organism evidence="2">
    <name type="scientific">Sphingobacterium sp. (strain 21)</name>
    <dbReference type="NCBI Taxonomy" id="743722"/>
    <lineage>
        <taxon>Bacteria</taxon>
        <taxon>Pseudomonadati</taxon>
        <taxon>Bacteroidota</taxon>
        <taxon>Sphingobacteriia</taxon>
        <taxon>Sphingobacteriales</taxon>
        <taxon>Sphingobacteriaceae</taxon>
        <taxon>Sphingobacterium</taxon>
    </lineage>
</organism>
<keyword evidence="1" id="KW-0472">Membrane</keyword>
<protein>
    <submittedName>
        <fullName evidence="2">Transport system permease protein</fullName>
    </submittedName>
</protein>
<dbReference type="EMBL" id="CP002584">
    <property type="protein sequence ID" value="ADZ80039.1"/>
    <property type="molecule type" value="Genomic_DNA"/>
</dbReference>
<reference evidence="2" key="1">
    <citation type="submission" date="2011-03" db="EMBL/GenBank/DDBJ databases">
        <title>Complete sequence of Sphingobacterium sp. 21.</title>
        <authorList>
            <consortium name="US DOE Joint Genome Institute"/>
            <person name="Lucas S."/>
            <person name="Copeland A."/>
            <person name="Lapidus A."/>
            <person name="Cheng J.-F."/>
            <person name="Goodwin L."/>
            <person name="Pitluck S."/>
            <person name="Davenport K."/>
            <person name="Detter J.C."/>
            <person name="Han C."/>
            <person name="Tapia R."/>
            <person name="Land M."/>
            <person name="Hauser L."/>
            <person name="Kyrpides N."/>
            <person name="Ivanova N."/>
            <person name="Ovchinnikova G."/>
            <person name="Pagani I."/>
            <person name="Siebers A.K."/>
            <person name="Allgaier M."/>
            <person name="Thelen M.P."/>
            <person name="Hugenholtz P."/>
            <person name="Woyke T."/>
        </authorList>
    </citation>
    <scope>NUCLEOTIDE SEQUENCE</scope>
    <source>
        <strain evidence="2">21</strain>
    </source>
</reference>
<dbReference type="HOGENOM" id="CLU_2810223_0_0_10"/>